<dbReference type="SUPFAM" id="SSF51905">
    <property type="entry name" value="FAD/NAD(P)-binding domain"/>
    <property type="match status" value="1"/>
</dbReference>
<dbReference type="Proteomes" id="UP000748752">
    <property type="component" value="Unassembled WGS sequence"/>
</dbReference>
<dbReference type="Pfam" id="PF01593">
    <property type="entry name" value="Amino_oxidase"/>
    <property type="match status" value="1"/>
</dbReference>
<evidence type="ECO:0000256" key="5">
    <source>
        <dbReference type="ARBA" id="ARBA00023070"/>
    </source>
</evidence>
<evidence type="ECO:0000256" key="3">
    <source>
        <dbReference type="ARBA" id="ARBA00012535"/>
    </source>
</evidence>
<comment type="caution">
    <text evidence="9">The sequence shown here is derived from an EMBL/GenBank/DDBJ whole genome shotgun (WGS) entry which is preliminary data.</text>
</comment>
<reference evidence="9 10" key="1">
    <citation type="journal article" date="2020" name="Microorganisms">
        <title>Osmotic Adaptation and Compatible Solute Biosynthesis of Phototrophic Bacteria as Revealed from Genome Analyses.</title>
        <authorList>
            <person name="Imhoff J.F."/>
            <person name="Rahn T."/>
            <person name="Kunzel S."/>
            <person name="Keller A."/>
            <person name="Neulinger S.C."/>
        </authorList>
    </citation>
    <scope>NUCLEOTIDE SEQUENCE [LARGE SCALE GENOMIC DNA]</scope>
    <source>
        <strain evidence="9 10">DSM 6210</strain>
    </source>
</reference>
<evidence type="ECO:0000256" key="4">
    <source>
        <dbReference type="ARBA" id="ARBA00017871"/>
    </source>
</evidence>
<feature type="domain" description="Amine oxidase" evidence="8">
    <location>
        <begin position="57"/>
        <end position="526"/>
    </location>
</feature>
<accession>A0ABS1CLF7</accession>
<dbReference type="Gene3D" id="3.50.50.60">
    <property type="entry name" value="FAD/NAD(P)-binding domain"/>
    <property type="match status" value="1"/>
</dbReference>
<dbReference type="InterPro" id="IPR036188">
    <property type="entry name" value="FAD/NAD-bd_sf"/>
</dbReference>
<evidence type="ECO:0000256" key="1">
    <source>
        <dbReference type="ARBA" id="ARBA00004814"/>
    </source>
</evidence>
<comment type="catalytic activity">
    <reaction evidence="6">
        <text>L-tryptophan + O2 = indole-3-acetamide + CO2 + H2O</text>
        <dbReference type="Rhea" id="RHEA:16165"/>
        <dbReference type="ChEBI" id="CHEBI:15377"/>
        <dbReference type="ChEBI" id="CHEBI:15379"/>
        <dbReference type="ChEBI" id="CHEBI:16031"/>
        <dbReference type="ChEBI" id="CHEBI:16526"/>
        <dbReference type="ChEBI" id="CHEBI:57912"/>
        <dbReference type="EC" id="1.13.12.3"/>
    </reaction>
</comment>
<dbReference type="PANTHER" id="PTHR10742">
    <property type="entry name" value="FLAVIN MONOAMINE OXIDASE"/>
    <property type="match status" value="1"/>
</dbReference>
<dbReference type="PANTHER" id="PTHR10742:SF342">
    <property type="entry name" value="AMINE OXIDASE"/>
    <property type="match status" value="1"/>
</dbReference>
<evidence type="ECO:0000259" key="8">
    <source>
        <dbReference type="Pfam" id="PF01593"/>
    </source>
</evidence>
<evidence type="ECO:0000313" key="9">
    <source>
        <dbReference type="EMBL" id="MBK1632760.1"/>
    </source>
</evidence>
<evidence type="ECO:0000313" key="10">
    <source>
        <dbReference type="Proteomes" id="UP000748752"/>
    </source>
</evidence>
<dbReference type="InterPro" id="IPR050281">
    <property type="entry name" value="Flavin_monoamine_oxidase"/>
</dbReference>
<gene>
    <name evidence="9" type="ORF">CKO31_18815</name>
</gene>
<keyword evidence="5" id="KW-0073">Auxin biosynthesis</keyword>
<comment type="pathway">
    <text evidence="1">Plant hormone metabolism; auxin biosynthesis.</text>
</comment>
<evidence type="ECO:0000256" key="7">
    <source>
        <dbReference type="SAM" id="MobiDB-lite"/>
    </source>
</evidence>
<feature type="region of interest" description="Disordered" evidence="7">
    <location>
        <begin position="1"/>
        <end position="27"/>
    </location>
</feature>
<name>A0ABS1CLF7_9GAMM</name>
<dbReference type="Gene3D" id="1.20.1440.240">
    <property type="match status" value="1"/>
</dbReference>
<organism evidence="9 10">
    <name type="scientific">Thiohalocapsa halophila</name>
    <dbReference type="NCBI Taxonomy" id="69359"/>
    <lineage>
        <taxon>Bacteria</taxon>
        <taxon>Pseudomonadati</taxon>
        <taxon>Pseudomonadota</taxon>
        <taxon>Gammaproteobacteria</taxon>
        <taxon>Chromatiales</taxon>
        <taxon>Chromatiaceae</taxon>
        <taxon>Thiohalocapsa</taxon>
    </lineage>
</organism>
<dbReference type="SUPFAM" id="SSF54373">
    <property type="entry name" value="FAD-linked reductases, C-terminal domain"/>
    <property type="match status" value="1"/>
</dbReference>
<dbReference type="EC" id="1.13.12.3" evidence="3"/>
<dbReference type="InterPro" id="IPR002937">
    <property type="entry name" value="Amino_oxidase"/>
</dbReference>
<proteinExistence type="inferred from homology"/>
<keyword evidence="10" id="KW-1185">Reference proteome</keyword>
<protein>
    <recommendedName>
        <fullName evidence="4">Tryptophan 2-monooxygenase</fullName>
        <ecNumber evidence="3">1.13.12.3</ecNumber>
    </recommendedName>
</protein>
<dbReference type="RefSeq" id="WP_200240555.1">
    <property type="nucleotide sequence ID" value="NZ_NRRV01000057.1"/>
</dbReference>
<dbReference type="Gene3D" id="3.90.660.10">
    <property type="match status" value="1"/>
</dbReference>
<dbReference type="EMBL" id="NRRV01000057">
    <property type="protein sequence ID" value="MBK1632760.1"/>
    <property type="molecule type" value="Genomic_DNA"/>
</dbReference>
<evidence type="ECO:0000256" key="2">
    <source>
        <dbReference type="ARBA" id="ARBA00005833"/>
    </source>
</evidence>
<evidence type="ECO:0000256" key="6">
    <source>
        <dbReference type="ARBA" id="ARBA00047321"/>
    </source>
</evidence>
<comment type="similarity">
    <text evidence="2">Belongs to the tryptophan 2-monooxygenase family.</text>
</comment>
<feature type="compositionally biased region" description="Low complexity" evidence="7">
    <location>
        <begin position="14"/>
        <end position="23"/>
    </location>
</feature>
<sequence>MADTPARQTKTEPRGSSPAAARRPQPPLVDWFAHPGPLDGQDAPGPRKHVAIIGGGIAGLTAAYELEQLGHAVVVFEASGRLGGRIWTHRFDDGRHAELGATRIGAHHGCVRHYIDALGLETRPHVSDNPAGLYHIGGVRCRMDEPSALWADQPPAAGSDPGVLYDAVIDAVLAHLDADDLHAMFTAARLPERLQALDRLAFPDLFARRLDPVSCHLVGHATGMRHYRRVSALAGLIDDLNWGTGPYETLAGGMDALPRALAARLAGPVLTGCPVVAIERQPQGLLLRIAGEAVTAPPDLHFDYAIVAAPAPAVTALRFSPALPRAQAQALARLPYSPSARSVALARRRRWEVDDGIAGGVSRTDLSIQQCWYPADNARPGGPGEPAWCVRDPAAAEAPAAFVAGYRWESVAAAFAELAPAERDAAVLRDLELLHPGIAEEIEALAHLCWDHRAPSTPGLGAERSGTAFGAYAFFPPGEREHLQPQLVRPWPEDGPRVFFAGEHLAIAHAALQGAVQSALAAVAGIAAAPPPAHARPG</sequence>